<dbReference type="PANTHER" id="PTHR13778:SF47">
    <property type="entry name" value="LIPOPOLYSACCHARIDE 1,3-GALACTOSYLTRANSFERASE"/>
    <property type="match status" value="1"/>
</dbReference>
<dbReference type="OrthoDB" id="9798746at2"/>
<accession>A0A179C992</accession>
<evidence type="ECO:0000313" key="4">
    <source>
        <dbReference type="EMBL" id="OAQ06780.1"/>
    </source>
</evidence>
<protein>
    <submittedName>
        <fullName evidence="4">Glucosyltransferase</fullName>
    </submittedName>
</protein>
<dbReference type="AlphaFoldDB" id="A0A179C992"/>
<dbReference type="SUPFAM" id="SSF53448">
    <property type="entry name" value="Nucleotide-diphospho-sugar transferases"/>
    <property type="match status" value="1"/>
</dbReference>
<dbReference type="InterPro" id="IPR050748">
    <property type="entry name" value="Glycosyltrans_8_dom-fam"/>
</dbReference>
<name>A0A179C992_9LACO</name>
<organism evidence="4 5">
    <name type="scientific">Ligilactobacillus aviarius</name>
    <dbReference type="NCBI Taxonomy" id="1606"/>
    <lineage>
        <taxon>Bacteria</taxon>
        <taxon>Bacillati</taxon>
        <taxon>Bacillota</taxon>
        <taxon>Bacilli</taxon>
        <taxon>Lactobacillales</taxon>
        <taxon>Lactobacillaceae</taxon>
        <taxon>Ligilactobacillus</taxon>
    </lineage>
</organism>
<keyword evidence="3" id="KW-0479">Metal-binding</keyword>
<reference evidence="5" key="1">
    <citation type="submission" date="2016-03" db="EMBL/GenBank/DDBJ databases">
        <authorList>
            <person name="Johnson T.J."/>
            <person name="Youmans B."/>
            <person name="Case K."/>
            <person name="Noll S."/>
        </authorList>
    </citation>
    <scope>NUCLEOTIDE SEQUENCE [LARGE SCALE GENOMIC DNA]</scope>
    <source>
        <strain evidence="5">UMNLAv8</strain>
    </source>
</reference>
<dbReference type="GO" id="GO:0046872">
    <property type="term" value="F:metal ion binding"/>
    <property type="evidence" value="ECO:0007669"/>
    <property type="project" value="UniProtKB-KW"/>
</dbReference>
<keyword evidence="2 4" id="KW-0808">Transferase</keyword>
<evidence type="ECO:0000256" key="1">
    <source>
        <dbReference type="ARBA" id="ARBA00022676"/>
    </source>
</evidence>
<sequence>MKNKVIPVFLTIDDGFAKYTSVMIRSVIENAAPQDHYKIWIIHRGLSDANQQKLEGMATANVEVETHFLKADLSRIANREENYLRLDFFTLSIFYRLFLADEFPEYDKAIYLDCDAVVPGNLADLYQIDLGNNLIGAAPDHSIWHVPGMIKYIEGALGIPYKTYINSGVLLINMKTFREEHFTEHFLNVMNKHYFACIAPDQDYLNMMCRDRILYLDETWNAMPKDHQYDAEKLTDPQLVHYNLFYKPWHFDNVMYENYFWKYADATPYAQEIHAEKDNFTDEQRRGEVEKLDKLMDRAAALPATEGTFKKVIAQGERIKLC</sequence>
<dbReference type="Pfam" id="PF01501">
    <property type="entry name" value="Glyco_transf_8"/>
    <property type="match status" value="1"/>
</dbReference>
<dbReference type="CDD" id="cd04194">
    <property type="entry name" value="GT8_A4GalT_like"/>
    <property type="match status" value="1"/>
</dbReference>
<dbReference type="Proteomes" id="UP000078520">
    <property type="component" value="Unassembled WGS sequence"/>
</dbReference>
<evidence type="ECO:0000256" key="2">
    <source>
        <dbReference type="ARBA" id="ARBA00022679"/>
    </source>
</evidence>
<evidence type="ECO:0000256" key="3">
    <source>
        <dbReference type="ARBA" id="ARBA00022723"/>
    </source>
</evidence>
<dbReference type="InterPro" id="IPR029044">
    <property type="entry name" value="Nucleotide-diphossugar_trans"/>
</dbReference>
<dbReference type="InterPro" id="IPR002495">
    <property type="entry name" value="Glyco_trans_8"/>
</dbReference>
<evidence type="ECO:0000313" key="5">
    <source>
        <dbReference type="Proteomes" id="UP000078520"/>
    </source>
</evidence>
<comment type="caution">
    <text evidence="4">The sequence shown here is derived from an EMBL/GenBank/DDBJ whole genome shotgun (WGS) entry which is preliminary data.</text>
</comment>
<dbReference type="EMBL" id="LVKI01000048">
    <property type="protein sequence ID" value="OAQ06780.1"/>
    <property type="molecule type" value="Genomic_DNA"/>
</dbReference>
<keyword evidence="1" id="KW-0328">Glycosyltransferase</keyword>
<dbReference type="GO" id="GO:0016757">
    <property type="term" value="F:glycosyltransferase activity"/>
    <property type="evidence" value="ECO:0007669"/>
    <property type="project" value="UniProtKB-KW"/>
</dbReference>
<gene>
    <name evidence="4" type="ORF">A3O14_00420</name>
</gene>
<dbReference type="PANTHER" id="PTHR13778">
    <property type="entry name" value="GLYCOSYLTRANSFERASE 8 DOMAIN-CONTAINING PROTEIN"/>
    <property type="match status" value="1"/>
</dbReference>
<proteinExistence type="predicted"/>
<dbReference type="Gene3D" id="3.90.550.10">
    <property type="entry name" value="Spore Coat Polysaccharide Biosynthesis Protein SpsA, Chain A"/>
    <property type="match status" value="1"/>
</dbReference>
<dbReference type="RefSeq" id="WP_064207975.1">
    <property type="nucleotide sequence ID" value="NZ_LVKC01000018.1"/>
</dbReference>